<dbReference type="EMBL" id="CAJOBI010089499">
    <property type="protein sequence ID" value="CAF4535095.1"/>
    <property type="molecule type" value="Genomic_DNA"/>
</dbReference>
<evidence type="ECO:0000313" key="2">
    <source>
        <dbReference type="EMBL" id="CAF4832663.1"/>
    </source>
</evidence>
<dbReference type="Proteomes" id="UP000676336">
    <property type="component" value="Unassembled WGS sequence"/>
</dbReference>
<dbReference type="EMBL" id="CAJOBI010189280">
    <property type="protein sequence ID" value="CAF4955664.1"/>
    <property type="molecule type" value="Genomic_DNA"/>
</dbReference>
<dbReference type="AlphaFoldDB" id="A0A8S3BT15"/>
<dbReference type="Proteomes" id="UP000681720">
    <property type="component" value="Unassembled WGS sequence"/>
</dbReference>
<organism evidence="2 5">
    <name type="scientific">Rotaria magnacalcarata</name>
    <dbReference type="NCBI Taxonomy" id="392030"/>
    <lineage>
        <taxon>Eukaryota</taxon>
        <taxon>Metazoa</taxon>
        <taxon>Spiralia</taxon>
        <taxon>Gnathifera</taxon>
        <taxon>Rotifera</taxon>
        <taxon>Eurotatoria</taxon>
        <taxon>Bdelloidea</taxon>
        <taxon>Philodinida</taxon>
        <taxon>Philodinidae</taxon>
        <taxon>Rotaria</taxon>
    </lineage>
</organism>
<evidence type="ECO:0000313" key="3">
    <source>
        <dbReference type="EMBL" id="CAF4955664.1"/>
    </source>
</evidence>
<comment type="caution">
    <text evidence="2">The sequence shown here is derived from an EMBL/GenBank/DDBJ whole genome shotgun (WGS) entry which is preliminary data.</text>
</comment>
<evidence type="ECO:0000313" key="4">
    <source>
        <dbReference type="EMBL" id="CAF5004955.1"/>
    </source>
</evidence>
<name>A0A8S3BT15_9BILA</name>
<reference evidence="2" key="1">
    <citation type="submission" date="2021-02" db="EMBL/GenBank/DDBJ databases">
        <authorList>
            <person name="Nowell W R."/>
        </authorList>
    </citation>
    <scope>NUCLEOTIDE SEQUENCE</scope>
</reference>
<dbReference type="EMBL" id="CAJOBJ010157658">
    <property type="protein sequence ID" value="CAF4832663.1"/>
    <property type="molecule type" value="Genomic_DNA"/>
</dbReference>
<evidence type="ECO:0000313" key="1">
    <source>
        <dbReference type="EMBL" id="CAF4535095.1"/>
    </source>
</evidence>
<protein>
    <submittedName>
        <fullName evidence="2">Uncharacterized protein</fullName>
    </submittedName>
</protein>
<proteinExistence type="predicted"/>
<accession>A0A8S3BT15</accession>
<gene>
    <name evidence="2" type="ORF">GIL414_LOCUS48535</name>
    <name evidence="4" type="ORF">GIL414_LOCUS57483</name>
    <name evidence="1" type="ORF">SMN809_LOCUS36390</name>
    <name evidence="3" type="ORF">SMN809_LOCUS54346</name>
</gene>
<dbReference type="EMBL" id="CAJOBJ010208808">
    <property type="protein sequence ID" value="CAF5004955.1"/>
    <property type="molecule type" value="Genomic_DNA"/>
</dbReference>
<evidence type="ECO:0000313" key="5">
    <source>
        <dbReference type="Proteomes" id="UP000681720"/>
    </source>
</evidence>
<sequence length="44" mass="5305">MGHLQQGKYTIKDTLFKTEYDPLHVLMRCTKRSQFQNSLERFTN</sequence>
<feature type="non-terminal residue" evidence="2">
    <location>
        <position position="1"/>
    </location>
</feature>